<evidence type="ECO:0000256" key="1">
    <source>
        <dbReference type="SAM" id="SignalP"/>
    </source>
</evidence>
<evidence type="ECO:0000313" key="2">
    <source>
        <dbReference type="EMBL" id="KGF45210.1"/>
    </source>
</evidence>
<evidence type="ECO:0000313" key="3">
    <source>
        <dbReference type="Proteomes" id="UP000029525"/>
    </source>
</evidence>
<dbReference type="Proteomes" id="UP000029525">
    <property type="component" value="Unassembled WGS sequence"/>
</dbReference>
<sequence length="419" mass="46365">MKKLMFAAMMLLGTSAAFAGDSNPLKAILSATSYEQAVSLVQTNLSQLTDNAEKAKAYNKLYELAMGKVNAEQTIQLENQTAQQMGKEGNKPVDEEGLYKALDQVFDAAIEVNKYDNMPNAKGKVKPRYARIIEPTYNLRSQLINGGIYFQGKKDDANAYKFLARYVDSAEWPMFASFDKAKDQNLNEIAYFAAIYAYQNKQYDKAEKYVSYALQSAERGKDAKQIQLALLGAQLKTREDSVAYAQKLETIYQQDPENEPVLTSLTSTYNALGMQSKAESILDAALAKNPNSYSALVMKGQIALQEKKYESASNYLTKALAGAKEDTQKIALNASIGQCWFYKAQDRVSQVKGVLSPAAKAQFNDVYLKAISYLETAKNLDVTKEQKNSWAYPLYGCYYFVKGAQAPETVAAAADAGVQ</sequence>
<comment type="caution">
    <text evidence="2">The sequence shown here is derived from an EMBL/GenBank/DDBJ whole genome shotgun (WGS) entry which is preliminary data.</text>
</comment>
<accession>A0A096AE70</accession>
<name>A0A096AE70_9BACT</name>
<feature type="signal peptide" evidence="1">
    <location>
        <begin position="1"/>
        <end position="19"/>
    </location>
</feature>
<gene>
    <name evidence="2" type="ORF">HMPREF0647_03665</name>
</gene>
<reference evidence="2 3" key="1">
    <citation type="submission" date="2014-07" db="EMBL/GenBank/DDBJ databases">
        <authorList>
            <person name="McCorrison J."/>
            <person name="Sanka R."/>
            <person name="Torralba M."/>
            <person name="Gillis M."/>
            <person name="Haft D.H."/>
            <person name="Methe B."/>
            <person name="Sutton G."/>
            <person name="Nelson K.E."/>
        </authorList>
    </citation>
    <scope>NUCLEOTIDE SEQUENCE [LARGE SCALE GENOMIC DNA]</scope>
    <source>
        <strain evidence="2 3">DNF00320</strain>
    </source>
</reference>
<dbReference type="EMBL" id="JRNQ01000018">
    <property type="protein sequence ID" value="KGF45210.1"/>
    <property type="molecule type" value="Genomic_DNA"/>
</dbReference>
<dbReference type="InterPro" id="IPR011990">
    <property type="entry name" value="TPR-like_helical_dom_sf"/>
</dbReference>
<dbReference type="RefSeq" id="WP_036866429.1">
    <property type="nucleotide sequence ID" value="NZ_JRNQ01000018.1"/>
</dbReference>
<proteinExistence type="predicted"/>
<protein>
    <submittedName>
        <fullName evidence="2">Uncharacterized protein</fullName>
    </submittedName>
</protein>
<dbReference type="Gene3D" id="1.25.40.10">
    <property type="entry name" value="Tetratricopeptide repeat domain"/>
    <property type="match status" value="1"/>
</dbReference>
<keyword evidence="1" id="KW-0732">Signal</keyword>
<dbReference type="AlphaFoldDB" id="A0A096AE70"/>
<organism evidence="2 3">
    <name type="scientific">Prevotella bivia DNF00320</name>
    <dbReference type="NCBI Taxonomy" id="1401068"/>
    <lineage>
        <taxon>Bacteria</taxon>
        <taxon>Pseudomonadati</taxon>
        <taxon>Bacteroidota</taxon>
        <taxon>Bacteroidia</taxon>
        <taxon>Bacteroidales</taxon>
        <taxon>Prevotellaceae</taxon>
        <taxon>Prevotella</taxon>
    </lineage>
</organism>
<dbReference type="OrthoDB" id="1063371at2"/>
<feature type="chain" id="PRO_5001916352" evidence="1">
    <location>
        <begin position="20"/>
        <end position="419"/>
    </location>
</feature>
<dbReference type="SUPFAM" id="SSF48452">
    <property type="entry name" value="TPR-like"/>
    <property type="match status" value="1"/>
</dbReference>